<dbReference type="OrthoDB" id="7656655at2759"/>
<comment type="caution">
    <text evidence="5">The sequence shown here is derived from an EMBL/GenBank/DDBJ whole genome shotgun (WGS) entry which is preliminary data.</text>
</comment>
<dbReference type="Pfam" id="PF00232">
    <property type="entry name" value="Glyco_hydro_1"/>
    <property type="match status" value="1"/>
</dbReference>
<keyword evidence="3" id="KW-0326">Glycosidase</keyword>
<keyword evidence="6" id="KW-1185">Reference proteome</keyword>
<protein>
    <submittedName>
        <fullName evidence="5">Uncharacterized protein</fullName>
    </submittedName>
</protein>
<sequence length="86" mass="9896">MIKQNITPVVTIYHWDLPHKLQELGGWTNPLIVNWFVDYAKVLFTAFGDRVKYWITIAEPSVMCYFGYNGDFAPGFNQSGIGDYLC</sequence>
<dbReference type="PANTHER" id="PTHR10353">
    <property type="entry name" value="GLYCOSYL HYDROLASE"/>
    <property type="match status" value="1"/>
</dbReference>
<reference evidence="5" key="1">
    <citation type="submission" date="2021-04" db="EMBL/GenBank/DDBJ databases">
        <authorList>
            <person name="Chebbi M.A.C M."/>
        </authorList>
    </citation>
    <scope>NUCLEOTIDE SEQUENCE</scope>
</reference>
<evidence type="ECO:0000313" key="5">
    <source>
        <dbReference type="EMBL" id="CAG5072686.1"/>
    </source>
</evidence>
<gene>
    <name evidence="5" type="ORF">HICCMSTLAB_LOCUS166</name>
</gene>
<keyword evidence="2" id="KW-0378">Hydrolase</keyword>
<dbReference type="PANTHER" id="PTHR10353:SF36">
    <property type="entry name" value="LP05116P"/>
    <property type="match status" value="1"/>
</dbReference>
<evidence type="ECO:0000256" key="4">
    <source>
        <dbReference type="RuleBase" id="RU003690"/>
    </source>
</evidence>
<dbReference type="Gene3D" id="3.20.20.80">
    <property type="entry name" value="Glycosidases"/>
    <property type="match status" value="1"/>
</dbReference>
<dbReference type="GO" id="GO:0005975">
    <property type="term" value="P:carbohydrate metabolic process"/>
    <property type="evidence" value="ECO:0007669"/>
    <property type="project" value="InterPro"/>
</dbReference>
<comment type="similarity">
    <text evidence="1 4">Belongs to the glycosyl hydrolase 1 family.</text>
</comment>
<name>A0A8J2ELU2_COTCN</name>
<evidence type="ECO:0000256" key="3">
    <source>
        <dbReference type="ARBA" id="ARBA00023295"/>
    </source>
</evidence>
<dbReference type="AlphaFoldDB" id="A0A8J2ELU2"/>
<accession>A0A8J2ELU2</accession>
<dbReference type="EMBL" id="CAJNRD030000889">
    <property type="protein sequence ID" value="CAG5072686.1"/>
    <property type="molecule type" value="Genomic_DNA"/>
</dbReference>
<organism evidence="5 6">
    <name type="scientific">Cotesia congregata</name>
    <name type="common">Parasitoid wasp</name>
    <name type="synonym">Apanteles congregatus</name>
    <dbReference type="NCBI Taxonomy" id="51543"/>
    <lineage>
        <taxon>Eukaryota</taxon>
        <taxon>Metazoa</taxon>
        <taxon>Ecdysozoa</taxon>
        <taxon>Arthropoda</taxon>
        <taxon>Hexapoda</taxon>
        <taxon>Insecta</taxon>
        <taxon>Pterygota</taxon>
        <taxon>Neoptera</taxon>
        <taxon>Endopterygota</taxon>
        <taxon>Hymenoptera</taxon>
        <taxon>Apocrita</taxon>
        <taxon>Ichneumonoidea</taxon>
        <taxon>Braconidae</taxon>
        <taxon>Microgastrinae</taxon>
        <taxon>Cotesia</taxon>
    </lineage>
</organism>
<dbReference type="SUPFAM" id="SSF51445">
    <property type="entry name" value="(Trans)glycosidases"/>
    <property type="match status" value="1"/>
</dbReference>
<dbReference type="InterPro" id="IPR001360">
    <property type="entry name" value="Glyco_hydro_1"/>
</dbReference>
<evidence type="ECO:0000313" key="6">
    <source>
        <dbReference type="Proteomes" id="UP000786811"/>
    </source>
</evidence>
<dbReference type="InterPro" id="IPR017853">
    <property type="entry name" value="GH"/>
</dbReference>
<feature type="non-terminal residue" evidence="5">
    <location>
        <position position="1"/>
    </location>
</feature>
<evidence type="ECO:0000256" key="2">
    <source>
        <dbReference type="ARBA" id="ARBA00022801"/>
    </source>
</evidence>
<dbReference type="GO" id="GO:0008422">
    <property type="term" value="F:beta-glucosidase activity"/>
    <property type="evidence" value="ECO:0007669"/>
    <property type="project" value="TreeGrafter"/>
</dbReference>
<dbReference type="Proteomes" id="UP000786811">
    <property type="component" value="Unassembled WGS sequence"/>
</dbReference>
<evidence type="ECO:0000256" key="1">
    <source>
        <dbReference type="ARBA" id="ARBA00010838"/>
    </source>
</evidence>
<proteinExistence type="inferred from homology"/>